<reference evidence="2 3" key="1">
    <citation type="submission" date="2016-06" db="EMBL/GenBank/DDBJ databases">
        <title>Comparative genomics of the ectomycorrhizal sister species Rhizopogon vinicolor and Rhizopogon vesiculosus (Basidiomycota: Boletales) reveals a divergence of the mating type B locus.</title>
        <authorList>
            <consortium name="DOE Joint Genome Institute"/>
            <person name="Mujic A.B."/>
            <person name="Kuo A."/>
            <person name="Tritt A."/>
            <person name="Lipzen A."/>
            <person name="Chen C."/>
            <person name="Johnson J."/>
            <person name="Sharma A."/>
            <person name="Barry K."/>
            <person name="Grigoriev I.V."/>
            <person name="Spatafora J.W."/>
        </authorList>
    </citation>
    <scope>NUCLEOTIDE SEQUENCE [LARGE SCALE GENOMIC DNA]</scope>
    <source>
        <strain evidence="2 3">AM-OR11-026</strain>
    </source>
</reference>
<keyword evidence="3" id="KW-1185">Reference proteome</keyword>
<proteinExistence type="predicted"/>
<organism evidence="2 3">
    <name type="scientific">Rhizopogon vinicolor AM-OR11-026</name>
    <dbReference type="NCBI Taxonomy" id="1314800"/>
    <lineage>
        <taxon>Eukaryota</taxon>
        <taxon>Fungi</taxon>
        <taxon>Dikarya</taxon>
        <taxon>Basidiomycota</taxon>
        <taxon>Agaricomycotina</taxon>
        <taxon>Agaricomycetes</taxon>
        <taxon>Agaricomycetidae</taxon>
        <taxon>Boletales</taxon>
        <taxon>Suillineae</taxon>
        <taxon>Rhizopogonaceae</taxon>
        <taxon>Rhizopogon</taxon>
    </lineage>
</organism>
<protein>
    <submittedName>
        <fullName evidence="2">Uncharacterized protein</fullName>
    </submittedName>
</protein>
<keyword evidence="1" id="KW-0472">Membrane</keyword>
<dbReference type="EMBL" id="KV448251">
    <property type="protein sequence ID" value="OAX39387.1"/>
    <property type="molecule type" value="Genomic_DNA"/>
</dbReference>
<dbReference type="InParanoid" id="A0A1B7N3F8"/>
<accession>A0A1B7N3F8</accession>
<keyword evidence="1" id="KW-1133">Transmembrane helix</keyword>
<evidence type="ECO:0000313" key="2">
    <source>
        <dbReference type="EMBL" id="OAX39387.1"/>
    </source>
</evidence>
<feature type="transmembrane region" description="Helical" evidence="1">
    <location>
        <begin position="19"/>
        <end position="38"/>
    </location>
</feature>
<gene>
    <name evidence="2" type="ORF">K503DRAFT_90790</name>
</gene>
<evidence type="ECO:0000256" key="1">
    <source>
        <dbReference type="SAM" id="Phobius"/>
    </source>
</evidence>
<dbReference type="AlphaFoldDB" id="A0A1B7N3F8"/>
<keyword evidence="1" id="KW-0812">Transmembrane</keyword>
<name>A0A1B7N3F8_9AGAM</name>
<sequence length="122" mass="14421">MACRQIRSICLKWYRWHSLWVRVLIIGLLGMFLYQFFVDPMGPKIRVIHALDLGPPAHPYENIFLYERQLSNIQDHLSLMTVTSGIPREMNSAKRYKSNTKTFLLIIRSRAIPSFFILLHIF</sequence>
<evidence type="ECO:0000313" key="3">
    <source>
        <dbReference type="Proteomes" id="UP000092154"/>
    </source>
</evidence>
<dbReference type="Proteomes" id="UP000092154">
    <property type="component" value="Unassembled WGS sequence"/>
</dbReference>